<dbReference type="EMBL" id="JNOC01000035">
    <property type="protein sequence ID" value="KPH55631.1"/>
    <property type="molecule type" value="Genomic_DNA"/>
</dbReference>
<reference evidence="1 2" key="1">
    <citation type="submission" date="2014-06" db="EMBL/GenBank/DDBJ databases">
        <title>Helicobacter pullorum isolates in fresh chicken meat - phenotypic and genotypic features.</title>
        <authorList>
            <person name="Borges V."/>
            <person name="Santos A."/>
            <person name="Correia C.B."/>
            <person name="Saraiva M."/>
            <person name="Menard A."/>
            <person name="Vieira L."/>
            <person name="Sampaio D.A."/>
            <person name="Gomes J.P."/>
            <person name="Oleastro M."/>
        </authorList>
    </citation>
    <scope>NUCLEOTIDE SEQUENCE [LARGE SCALE GENOMIC DNA]</scope>
    <source>
        <strain evidence="1 2">229334/12</strain>
    </source>
</reference>
<comment type="caution">
    <text evidence="1">The sequence shown here is derived from an EMBL/GenBank/DDBJ whole genome shotgun (WGS) entry which is preliminary data.</text>
</comment>
<accession>A0A0N0LT89</accession>
<evidence type="ECO:0000313" key="1">
    <source>
        <dbReference type="EMBL" id="KPH55631.1"/>
    </source>
</evidence>
<dbReference type="PATRIC" id="fig|35818.11.peg.1448"/>
<evidence type="ECO:0000313" key="2">
    <source>
        <dbReference type="Proteomes" id="UP000037997"/>
    </source>
</evidence>
<dbReference type="RefSeq" id="WP_054198102.1">
    <property type="nucleotide sequence ID" value="NZ_JNOC01000035.1"/>
</dbReference>
<protein>
    <submittedName>
        <fullName evidence="1">Uncharacterized protein</fullName>
    </submittedName>
</protein>
<sequence>MNRFIFTVLLGIGIGGVALADSSLEKSNIMEGFTNKKHSTYINVSKCVPMKLGPIVCFP</sequence>
<dbReference type="AlphaFoldDB" id="A0A0N0LT89"/>
<name>A0A0N0LT89_9HELI</name>
<organism evidence="1 2">
    <name type="scientific">Helicobacter pullorum</name>
    <dbReference type="NCBI Taxonomy" id="35818"/>
    <lineage>
        <taxon>Bacteria</taxon>
        <taxon>Pseudomonadati</taxon>
        <taxon>Campylobacterota</taxon>
        <taxon>Epsilonproteobacteria</taxon>
        <taxon>Campylobacterales</taxon>
        <taxon>Helicobacteraceae</taxon>
        <taxon>Helicobacter</taxon>
    </lineage>
</organism>
<dbReference type="Proteomes" id="UP000037997">
    <property type="component" value="Unassembled WGS sequence"/>
</dbReference>
<proteinExistence type="predicted"/>
<gene>
    <name evidence="1" type="ORF">HPU229334_07315</name>
</gene>